<comment type="caution">
    <text evidence="11">The sequence shown here is derived from an EMBL/GenBank/DDBJ whole genome shotgun (WGS) entry which is preliminary data.</text>
</comment>
<dbReference type="InterPro" id="IPR001282">
    <property type="entry name" value="G6P_DH"/>
</dbReference>
<evidence type="ECO:0000256" key="4">
    <source>
        <dbReference type="ARBA" id="ARBA00022857"/>
    </source>
</evidence>
<evidence type="ECO:0000313" key="11">
    <source>
        <dbReference type="EMBL" id="KAJ8605606.1"/>
    </source>
</evidence>
<evidence type="ECO:0000256" key="5">
    <source>
        <dbReference type="ARBA" id="ARBA00023002"/>
    </source>
</evidence>
<dbReference type="HAMAP" id="MF_00966">
    <property type="entry name" value="G6PD"/>
    <property type="match status" value="1"/>
</dbReference>
<keyword evidence="12" id="KW-1185">Reference proteome</keyword>
<dbReference type="PIRSF" id="PIRSF000110">
    <property type="entry name" value="G6PD"/>
    <property type="match status" value="1"/>
</dbReference>
<evidence type="ECO:0000256" key="8">
    <source>
        <dbReference type="SAM" id="MobiDB-lite"/>
    </source>
</evidence>
<dbReference type="AlphaFoldDB" id="A0AAD7XQU2"/>
<dbReference type="InterPro" id="IPR022675">
    <property type="entry name" value="G6P_DH_C"/>
</dbReference>
<gene>
    <name evidence="11" type="ORF">CTAYLR_000061</name>
</gene>
<proteinExistence type="inferred from homology"/>
<protein>
    <recommendedName>
        <fullName evidence="7">Glucose-6-phosphate 1-dehydrogenase</fullName>
        <ecNumber evidence="7">1.1.1.49</ecNumber>
    </recommendedName>
</protein>
<dbReference type="InterPro" id="IPR022674">
    <property type="entry name" value="G6P_DH_NAD-bd"/>
</dbReference>
<name>A0AAD7XQU2_9STRA</name>
<dbReference type="SUPFAM" id="SSF51735">
    <property type="entry name" value="NAD(P)-binding Rossmann-fold domains"/>
    <property type="match status" value="2"/>
</dbReference>
<reference evidence="11" key="1">
    <citation type="submission" date="2023-01" db="EMBL/GenBank/DDBJ databases">
        <title>Metagenome sequencing of chrysophaentin producing Chrysophaeum taylorii.</title>
        <authorList>
            <person name="Davison J."/>
            <person name="Bewley C."/>
        </authorList>
    </citation>
    <scope>NUCLEOTIDE SEQUENCE</scope>
    <source>
        <strain evidence="11">NIES-1699</strain>
    </source>
</reference>
<dbReference type="GO" id="GO:0009051">
    <property type="term" value="P:pentose-phosphate shunt, oxidative branch"/>
    <property type="evidence" value="ECO:0007669"/>
    <property type="project" value="TreeGrafter"/>
</dbReference>
<dbReference type="EC" id="1.1.1.49" evidence="7"/>
<dbReference type="Pfam" id="PF02781">
    <property type="entry name" value="G6PD_C"/>
    <property type="match status" value="1"/>
</dbReference>
<comment type="pathway">
    <text evidence="1 7">Carbohydrate degradation; pentose phosphate pathway; D-ribulose 5-phosphate from D-glucose 6-phosphate (oxidative stage): step 1/3.</text>
</comment>
<dbReference type="GO" id="GO:0050661">
    <property type="term" value="F:NADP binding"/>
    <property type="evidence" value="ECO:0007669"/>
    <property type="project" value="InterPro"/>
</dbReference>
<evidence type="ECO:0000259" key="9">
    <source>
        <dbReference type="Pfam" id="PF00479"/>
    </source>
</evidence>
<dbReference type="Proteomes" id="UP001230188">
    <property type="component" value="Unassembled WGS sequence"/>
</dbReference>
<dbReference type="PROSITE" id="PS00069">
    <property type="entry name" value="G6P_DEHYDROGENASE"/>
    <property type="match status" value="1"/>
</dbReference>
<dbReference type="PANTHER" id="PTHR23429:SF0">
    <property type="entry name" value="GLUCOSE-6-PHOSPHATE 1-DEHYDROGENASE"/>
    <property type="match status" value="1"/>
</dbReference>
<keyword evidence="3 7" id="KW-0313">Glucose metabolism</keyword>
<dbReference type="GO" id="GO:0006006">
    <property type="term" value="P:glucose metabolic process"/>
    <property type="evidence" value="ECO:0007669"/>
    <property type="project" value="UniProtKB-KW"/>
</dbReference>
<comment type="function">
    <text evidence="7">Catalyzes the rate-limiting step of the oxidative pentose-phosphate pathway, which represents a route for the dissimilation of carbohydrates besides glycolysis.</text>
</comment>
<dbReference type="EMBL" id="JAQMWT010000314">
    <property type="protein sequence ID" value="KAJ8605606.1"/>
    <property type="molecule type" value="Genomic_DNA"/>
</dbReference>
<dbReference type="PANTHER" id="PTHR23429">
    <property type="entry name" value="GLUCOSE-6-PHOSPHATE 1-DEHYDROGENASE G6PD"/>
    <property type="match status" value="1"/>
</dbReference>
<comment type="similarity">
    <text evidence="2 7">Belongs to the glucose-6-phosphate dehydrogenase family.</text>
</comment>
<feature type="compositionally biased region" description="Acidic residues" evidence="8">
    <location>
        <begin position="553"/>
        <end position="563"/>
    </location>
</feature>
<dbReference type="InterPro" id="IPR019796">
    <property type="entry name" value="G6P_DH_AS"/>
</dbReference>
<evidence type="ECO:0000256" key="7">
    <source>
        <dbReference type="RuleBase" id="RU362120"/>
    </source>
</evidence>
<dbReference type="GO" id="GO:0004345">
    <property type="term" value="F:glucose-6-phosphate dehydrogenase activity"/>
    <property type="evidence" value="ECO:0007669"/>
    <property type="project" value="UniProtKB-EC"/>
</dbReference>
<feature type="domain" description="Glucose-6-phosphate dehydrogenase NAD-binding" evidence="9">
    <location>
        <begin position="47"/>
        <end position="142"/>
    </location>
</feature>
<dbReference type="Gene3D" id="3.30.360.10">
    <property type="entry name" value="Dihydrodipicolinate Reductase, domain 2"/>
    <property type="match status" value="1"/>
</dbReference>
<dbReference type="PRINTS" id="PR00079">
    <property type="entry name" value="G6PDHDRGNASE"/>
</dbReference>
<evidence type="ECO:0000256" key="2">
    <source>
        <dbReference type="ARBA" id="ARBA00009975"/>
    </source>
</evidence>
<dbReference type="InterPro" id="IPR036291">
    <property type="entry name" value="NAD(P)-bd_dom_sf"/>
</dbReference>
<evidence type="ECO:0000259" key="10">
    <source>
        <dbReference type="Pfam" id="PF02781"/>
    </source>
</evidence>
<comment type="catalytic activity">
    <reaction evidence="7">
        <text>D-glucose 6-phosphate + NADP(+) = 6-phospho-D-glucono-1,5-lactone + NADPH + H(+)</text>
        <dbReference type="Rhea" id="RHEA:15841"/>
        <dbReference type="ChEBI" id="CHEBI:15378"/>
        <dbReference type="ChEBI" id="CHEBI:57783"/>
        <dbReference type="ChEBI" id="CHEBI:57955"/>
        <dbReference type="ChEBI" id="CHEBI:58349"/>
        <dbReference type="ChEBI" id="CHEBI:61548"/>
        <dbReference type="EC" id="1.1.1.49"/>
    </reaction>
</comment>
<keyword evidence="6 7" id="KW-0119">Carbohydrate metabolism</keyword>
<dbReference type="Gene3D" id="3.40.50.720">
    <property type="entry name" value="NAD(P)-binding Rossmann-like Domain"/>
    <property type="match status" value="1"/>
</dbReference>
<feature type="domain" description="Glucose-6-phosphate dehydrogenase NAD-binding" evidence="9">
    <location>
        <begin position="179"/>
        <end position="270"/>
    </location>
</feature>
<sequence>MEDVEALRLRVKELEDALKEASTPFSIRSLSTGEGVKKGVSVRTTIVLFGADGNLATKKTYPTLFALWRRGFLPRTTLIVGYAREPMSAEVFRRMVFRAIYNSGHAQTERNSFLERCHYVSGQFDCVEHFGERLRPKLEALEAFRDETELAADSAAASEPPTPNSAKASTVYPSRSIASSMNDLDAHHTHAERLRVYYLAVPPFLYGKICACLNASGARAKDVVGRFVLEKPFGRDLKSCRALCHDLGTLVREDEAFRIDHYLGKELVMNVLVLRFANVCFEAIWSRSHVARVEVCCLESIGTAGRGGYFDSYGIIRDVMQNHLAQIMALVAMEQPLSFGAEDIRREKVKVLRGVRALDAERDLVVGQYDGYVDDDSVSNKKSKTETFAAARLYIDNPRWAGVPFVLTAAKAVSQKKVEVRIIFHKVAGAVAECSRCDANELVVRVQPDECIYWRVQNRVPGLHSKLRIEPRRMNLLYTPAESRGMPEAYERLLLEVLRGDATNFVSVDELDAAWRIFTPALNHLSTRLDRPERYAYGSDGPCTRRLFRPQYPDEDDDDDDDLYNPPSPHSLHILSRR</sequence>
<evidence type="ECO:0000256" key="3">
    <source>
        <dbReference type="ARBA" id="ARBA00022526"/>
    </source>
</evidence>
<keyword evidence="5 7" id="KW-0560">Oxidoreductase</keyword>
<organism evidence="11 12">
    <name type="scientific">Chrysophaeum taylorii</name>
    <dbReference type="NCBI Taxonomy" id="2483200"/>
    <lineage>
        <taxon>Eukaryota</taxon>
        <taxon>Sar</taxon>
        <taxon>Stramenopiles</taxon>
        <taxon>Ochrophyta</taxon>
        <taxon>Pelagophyceae</taxon>
        <taxon>Pelagomonadales</taxon>
        <taxon>Pelagomonadaceae</taxon>
        <taxon>Chrysophaeum</taxon>
    </lineage>
</organism>
<dbReference type="NCBIfam" id="TIGR00871">
    <property type="entry name" value="zwf"/>
    <property type="match status" value="1"/>
</dbReference>
<accession>A0AAD7XQU2</accession>
<evidence type="ECO:0000256" key="1">
    <source>
        <dbReference type="ARBA" id="ARBA00004937"/>
    </source>
</evidence>
<evidence type="ECO:0000313" key="12">
    <source>
        <dbReference type="Proteomes" id="UP001230188"/>
    </source>
</evidence>
<dbReference type="Pfam" id="PF00479">
    <property type="entry name" value="G6PD_N"/>
    <property type="match status" value="2"/>
</dbReference>
<feature type="domain" description="Glucose-6-phosphate dehydrogenase C-terminal" evidence="10">
    <location>
        <begin position="272"/>
        <end position="543"/>
    </location>
</feature>
<feature type="region of interest" description="Disordered" evidence="8">
    <location>
        <begin position="541"/>
        <end position="578"/>
    </location>
</feature>
<keyword evidence="4 7" id="KW-0521">NADP</keyword>
<dbReference type="SUPFAM" id="SSF55347">
    <property type="entry name" value="Glyceraldehyde-3-phosphate dehydrogenase-like, C-terminal domain"/>
    <property type="match status" value="1"/>
</dbReference>
<evidence type="ECO:0000256" key="6">
    <source>
        <dbReference type="ARBA" id="ARBA00023277"/>
    </source>
</evidence>